<organism evidence="2 10">
    <name type="scientific">Aureobasidium pullulans</name>
    <name type="common">Black yeast</name>
    <name type="synonym">Pullularia pullulans</name>
    <dbReference type="NCBI Taxonomy" id="5580"/>
    <lineage>
        <taxon>Eukaryota</taxon>
        <taxon>Fungi</taxon>
        <taxon>Dikarya</taxon>
        <taxon>Ascomycota</taxon>
        <taxon>Pezizomycotina</taxon>
        <taxon>Dothideomycetes</taxon>
        <taxon>Dothideomycetidae</taxon>
        <taxon>Dothideales</taxon>
        <taxon>Saccotheciaceae</taxon>
        <taxon>Aureobasidium</taxon>
    </lineage>
</organism>
<gene>
    <name evidence="5" type="ORF">D6C78_02837</name>
    <name evidence="4" type="ORF">D6C85_04742</name>
    <name evidence="3" type="ORF">D6D10_09009</name>
    <name evidence="2" type="ORF">D6D22_06454</name>
    <name evidence="1" type="ORF">D6D28_01959</name>
</gene>
<dbReference type="Proteomes" id="UP000310687">
    <property type="component" value="Unassembled WGS sequence"/>
</dbReference>
<evidence type="ECO:0000313" key="3">
    <source>
        <dbReference type="EMBL" id="THX29100.1"/>
    </source>
</evidence>
<dbReference type="Proteomes" id="UP000304951">
    <property type="component" value="Unassembled WGS sequence"/>
</dbReference>
<proteinExistence type="predicted"/>
<evidence type="ECO:0000313" key="2">
    <source>
        <dbReference type="EMBL" id="THW39053.1"/>
    </source>
</evidence>
<reference evidence="6 7" key="1">
    <citation type="submission" date="2018-10" db="EMBL/GenBank/DDBJ databases">
        <title>Fifty Aureobasidium pullulans genomes reveal a recombining polyextremotolerant generalist.</title>
        <authorList>
            <person name="Gostincar C."/>
            <person name="Turk M."/>
            <person name="Zajc J."/>
            <person name="Gunde-Cimerman N."/>
        </authorList>
    </citation>
    <scope>NUCLEOTIDE SEQUENCE [LARGE SCALE GENOMIC DNA]</scope>
    <source>
        <strain evidence="2 10">EXF-11013</strain>
        <strain evidence="1 6">EXF-11900</strain>
        <strain evidence="5 7">EXF-1645</strain>
        <strain evidence="4 9">EXF-3519</strain>
        <strain evidence="3 8">EXF-9785</strain>
    </source>
</reference>
<name>A0A4S8UTP3_AURPU</name>
<evidence type="ECO:0000313" key="8">
    <source>
        <dbReference type="Proteomes" id="UP000308953"/>
    </source>
</evidence>
<dbReference type="EMBL" id="QZBZ01000037">
    <property type="protein sequence ID" value="TIA40010.1"/>
    <property type="molecule type" value="Genomic_DNA"/>
</dbReference>
<evidence type="ECO:0000313" key="4">
    <source>
        <dbReference type="EMBL" id="THZ72343.1"/>
    </source>
</evidence>
<evidence type="ECO:0000313" key="6">
    <source>
        <dbReference type="Proteomes" id="UP000304951"/>
    </source>
</evidence>
<dbReference type="EMBL" id="QZAV01000342">
    <property type="protein sequence ID" value="THX29100.1"/>
    <property type="molecule type" value="Genomic_DNA"/>
</dbReference>
<evidence type="ECO:0000313" key="5">
    <source>
        <dbReference type="EMBL" id="TIA40010.1"/>
    </source>
</evidence>
<dbReference type="Proteomes" id="UP000308724">
    <property type="component" value="Unassembled WGS sequence"/>
</dbReference>
<dbReference type="AlphaFoldDB" id="A0A4S8UTP3"/>
<dbReference type="EMBL" id="QZAL01000097">
    <property type="protein sequence ID" value="THW39053.1"/>
    <property type="molecule type" value="Genomic_DNA"/>
</dbReference>
<dbReference type="Proteomes" id="UP000309734">
    <property type="component" value="Unassembled WGS sequence"/>
</dbReference>
<evidence type="ECO:0000313" key="7">
    <source>
        <dbReference type="Proteomes" id="UP000308724"/>
    </source>
</evidence>
<dbReference type="Proteomes" id="UP000308953">
    <property type="component" value="Unassembled WGS sequence"/>
</dbReference>
<protein>
    <submittedName>
        <fullName evidence="2">Uncharacterized protein</fullName>
    </submittedName>
</protein>
<evidence type="ECO:0000313" key="9">
    <source>
        <dbReference type="Proteomes" id="UP000309734"/>
    </source>
</evidence>
<dbReference type="EMBL" id="QZAF01000042">
    <property type="protein sequence ID" value="THV75260.1"/>
    <property type="molecule type" value="Genomic_DNA"/>
</dbReference>
<dbReference type="OrthoDB" id="3934701at2759"/>
<dbReference type="EMBL" id="QZBS01000125">
    <property type="protein sequence ID" value="THZ72343.1"/>
    <property type="molecule type" value="Genomic_DNA"/>
</dbReference>
<evidence type="ECO:0000313" key="10">
    <source>
        <dbReference type="Proteomes" id="UP000310687"/>
    </source>
</evidence>
<accession>A0A4S8UTP3</accession>
<evidence type="ECO:0000313" key="1">
    <source>
        <dbReference type="EMBL" id="THV75260.1"/>
    </source>
</evidence>
<sequence length="199" mass="22471">MATTVDACDSLWASKSIDPESSAYTYTGRPDWRTKPLRPRAVAESITEAVHSATITASKPDLPPAYDDIMTHRKWTYRYKNAFIRESHSNGNKETHYGVSDDGGSEPVASFVCKGETKISNSNINHQCRKVVRKLLYHRAKMGRNCHCDFEYIKTGKIERNTSRLCTWTPGKTGKSVLKQMEKHDRKCSCGAFDFSRVG</sequence>
<comment type="caution">
    <text evidence="2">The sequence shown here is derived from an EMBL/GenBank/DDBJ whole genome shotgun (WGS) entry which is preliminary data.</text>
</comment>